<keyword evidence="1" id="KW-0472">Membrane</keyword>
<name>A0AAD5W1G4_9AGAR</name>
<sequence length="354" mass="38324">MPELVITVTPELIVVNGSDPLLMYSRSGWTSTSRKIVEESEVDGTRELHDLRSSRGTSTPGTISFGYNGSCIQVYGSLDGAADDKTANWACYVDGNRIKGSIAPRIFAKPSRICDGAHATVSNGPHIFTLVVNSVPRNRTFWLDWLSYAPSIGVSREDFSTLLLPHNSAISYHRTWLPHDEDSAKPTAAGSTLTVGFTGTSASWYWTVPQTSAPSVGQATYSVDGAPTVFTRTTDITSSTPEFEAEPRLLKTTQLGSPSDSPPLTLSRITVESRAVPSSTATPIANPYYISGALYKHLMVIFGSVLGGALGIFVIGLMVACYFWSRKERRVIDEQPLVTLRRASPNVTAPNFVP</sequence>
<feature type="transmembrane region" description="Helical" evidence="1">
    <location>
        <begin position="298"/>
        <end position="324"/>
    </location>
</feature>
<organism evidence="2 3">
    <name type="scientific">Leucocoprinus birnbaumii</name>
    <dbReference type="NCBI Taxonomy" id="56174"/>
    <lineage>
        <taxon>Eukaryota</taxon>
        <taxon>Fungi</taxon>
        <taxon>Dikarya</taxon>
        <taxon>Basidiomycota</taxon>
        <taxon>Agaricomycotina</taxon>
        <taxon>Agaricomycetes</taxon>
        <taxon>Agaricomycetidae</taxon>
        <taxon>Agaricales</taxon>
        <taxon>Agaricineae</taxon>
        <taxon>Agaricaceae</taxon>
        <taxon>Leucocoprinus</taxon>
    </lineage>
</organism>
<proteinExistence type="predicted"/>
<keyword evidence="1" id="KW-0812">Transmembrane</keyword>
<dbReference type="Gene3D" id="2.60.120.260">
    <property type="entry name" value="Galactose-binding domain-like"/>
    <property type="match status" value="1"/>
</dbReference>
<gene>
    <name evidence="2" type="ORF">NP233_g2038</name>
</gene>
<protein>
    <submittedName>
        <fullName evidence="2">Uncharacterized protein</fullName>
    </submittedName>
</protein>
<evidence type="ECO:0000313" key="3">
    <source>
        <dbReference type="Proteomes" id="UP001213000"/>
    </source>
</evidence>
<dbReference type="EMBL" id="JANIEX010000083">
    <property type="protein sequence ID" value="KAJ3574015.1"/>
    <property type="molecule type" value="Genomic_DNA"/>
</dbReference>
<reference evidence="2" key="1">
    <citation type="submission" date="2022-07" db="EMBL/GenBank/DDBJ databases">
        <title>Genome Sequence of Leucocoprinus birnbaumii.</title>
        <authorList>
            <person name="Buettner E."/>
        </authorList>
    </citation>
    <scope>NUCLEOTIDE SEQUENCE</scope>
    <source>
        <strain evidence="2">VT141</strain>
    </source>
</reference>
<dbReference type="AlphaFoldDB" id="A0AAD5W1G4"/>
<evidence type="ECO:0000313" key="2">
    <source>
        <dbReference type="EMBL" id="KAJ3574015.1"/>
    </source>
</evidence>
<keyword evidence="3" id="KW-1185">Reference proteome</keyword>
<accession>A0AAD5W1G4</accession>
<keyword evidence="1" id="KW-1133">Transmembrane helix</keyword>
<evidence type="ECO:0000256" key="1">
    <source>
        <dbReference type="SAM" id="Phobius"/>
    </source>
</evidence>
<comment type="caution">
    <text evidence="2">The sequence shown here is derived from an EMBL/GenBank/DDBJ whole genome shotgun (WGS) entry which is preliminary data.</text>
</comment>
<dbReference type="Proteomes" id="UP001213000">
    <property type="component" value="Unassembled WGS sequence"/>
</dbReference>